<dbReference type="GO" id="GO:0003677">
    <property type="term" value="F:DNA binding"/>
    <property type="evidence" value="ECO:0007669"/>
    <property type="project" value="UniProtKB-UniRule"/>
</dbReference>
<accession>A0A1I5BME0</accession>
<dbReference type="Gene3D" id="3.30.1310.10">
    <property type="entry name" value="Nucleoid-associated protein YbaB-like domain"/>
    <property type="match status" value="1"/>
</dbReference>
<comment type="function">
    <text evidence="2">Binds to DNA and alters its conformation. May be involved in regulation of gene expression, nucleoid organization and DNA protection.</text>
</comment>
<dbReference type="HAMAP" id="MF_00274">
    <property type="entry name" value="DNA_YbaB_EbfC"/>
    <property type="match status" value="1"/>
</dbReference>
<dbReference type="GO" id="GO:0005829">
    <property type="term" value="C:cytosol"/>
    <property type="evidence" value="ECO:0007669"/>
    <property type="project" value="TreeGrafter"/>
</dbReference>
<feature type="region of interest" description="Disordered" evidence="4">
    <location>
        <begin position="84"/>
        <end position="109"/>
    </location>
</feature>
<gene>
    <name evidence="5" type="ORF">SAMN05660284_02212</name>
</gene>
<dbReference type="Proteomes" id="UP000242869">
    <property type="component" value="Unassembled WGS sequence"/>
</dbReference>
<organism evidence="5 6">
    <name type="scientific">Formivibrio citricus</name>
    <dbReference type="NCBI Taxonomy" id="83765"/>
    <lineage>
        <taxon>Bacteria</taxon>
        <taxon>Pseudomonadati</taxon>
        <taxon>Pseudomonadota</taxon>
        <taxon>Betaproteobacteria</taxon>
        <taxon>Neisseriales</taxon>
        <taxon>Chitinibacteraceae</taxon>
        <taxon>Formivibrio</taxon>
    </lineage>
</organism>
<dbReference type="EMBL" id="FOVE01000016">
    <property type="protein sequence ID" value="SFN75888.1"/>
    <property type="molecule type" value="Genomic_DNA"/>
</dbReference>
<keyword evidence="1 2" id="KW-0238">DNA-binding</keyword>
<keyword evidence="3" id="KW-0175">Coiled coil</keyword>
<name>A0A1I5BME0_9NEIS</name>
<comment type="subunit">
    <text evidence="2">Homodimer.</text>
</comment>
<reference evidence="6" key="1">
    <citation type="submission" date="2016-10" db="EMBL/GenBank/DDBJ databases">
        <authorList>
            <person name="Varghese N."/>
            <person name="Submissions S."/>
        </authorList>
    </citation>
    <scope>NUCLEOTIDE SEQUENCE [LARGE SCALE GENOMIC DNA]</scope>
    <source>
        <strain evidence="6">DSM 6150</strain>
    </source>
</reference>
<comment type="subcellular location">
    <subcellularLocation>
        <location evidence="2">Cytoplasm</location>
        <location evidence="2">Nucleoid</location>
    </subcellularLocation>
</comment>
<feature type="compositionally biased region" description="Pro residues" evidence="4">
    <location>
        <begin position="100"/>
        <end position="109"/>
    </location>
</feature>
<evidence type="ECO:0000256" key="1">
    <source>
        <dbReference type="ARBA" id="ARBA00023125"/>
    </source>
</evidence>
<dbReference type="OrthoDB" id="9808738at2"/>
<dbReference type="PIRSF" id="PIRSF004555">
    <property type="entry name" value="UCP004555"/>
    <property type="match status" value="1"/>
</dbReference>
<evidence type="ECO:0000313" key="5">
    <source>
        <dbReference type="EMBL" id="SFN75888.1"/>
    </source>
</evidence>
<dbReference type="SUPFAM" id="SSF82607">
    <property type="entry name" value="YbaB-like"/>
    <property type="match status" value="1"/>
</dbReference>
<comment type="similarity">
    <text evidence="2">Belongs to the YbaB/EbfC family.</text>
</comment>
<dbReference type="STRING" id="83765.SAMN05660284_02212"/>
<evidence type="ECO:0000256" key="2">
    <source>
        <dbReference type="HAMAP-Rule" id="MF_00274"/>
    </source>
</evidence>
<dbReference type="InterPro" id="IPR004401">
    <property type="entry name" value="YbaB/EbfC"/>
</dbReference>
<dbReference type="AlphaFoldDB" id="A0A1I5BME0"/>
<proteinExistence type="inferred from homology"/>
<dbReference type="PANTHER" id="PTHR33449">
    <property type="entry name" value="NUCLEOID-ASSOCIATED PROTEIN YBAB"/>
    <property type="match status" value="1"/>
</dbReference>
<dbReference type="Pfam" id="PF02575">
    <property type="entry name" value="YbaB_DNA_bd"/>
    <property type="match status" value="1"/>
</dbReference>
<dbReference type="GO" id="GO:0043590">
    <property type="term" value="C:bacterial nucleoid"/>
    <property type="evidence" value="ECO:0007669"/>
    <property type="project" value="UniProtKB-UniRule"/>
</dbReference>
<evidence type="ECO:0000313" key="6">
    <source>
        <dbReference type="Proteomes" id="UP000242869"/>
    </source>
</evidence>
<dbReference type="NCBIfam" id="TIGR00103">
    <property type="entry name" value="DNA_YbaB_EbfC"/>
    <property type="match status" value="1"/>
</dbReference>
<keyword evidence="6" id="KW-1185">Reference proteome</keyword>
<keyword evidence="2" id="KW-0963">Cytoplasm</keyword>
<evidence type="ECO:0000256" key="4">
    <source>
        <dbReference type="SAM" id="MobiDB-lite"/>
    </source>
</evidence>
<dbReference type="PANTHER" id="PTHR33449:SF1">
    <property type="entry name" value="NUCLEOID-ASSOCIATED PROTEIN YBAB"/>
    <property type="match status" value="1"/>
</dbReference>
<sequence>MFNKGALGNMMKQAQLMQDNIKKAQDELATVEVEGQSGSGMIKVTMTCTNTVKRISIDESLMGDDKDMLEDLIVTALNDAQRKAEAATQERMSKATAGMPLPPGMKMPF</sequence>
<protein>
    <recommendedName>
        <fullName evidence="2">Nucleoid-associated protein SAMN05660284_02212</fullName>
    </recommendedName>
</protein>
<evidence type="ECO:0000256" key="3">
    <source>
        <dbReference type="SAM" id="Coils"/>
    </source>
</evidence>
<dbReference type="InterPro" id="IPR036894">
    <property type="entry name" value="YbaB-like_sf"/>
</dbReference>
<dbReference type="RefSeq" id="WP_091196179.1">
    <property type="nucleotide sequence ID" value="NZ_FOVE01000016.1"/>
</dbReference>
<feature type="coiled-coil region" evidence="3">
    <location>
        <begin position="7"/>
        <end position="34"/>
    </location>
</feature>